<evidence type="ECO:0000313" key="10">
    <source>
        <dbReference type="Proteomes" id="UP001595976"/>
    </source>
</evidence>
<evidence type="ECO:0000259" key="6">
    <source>
        <dbReference type="PROSITE" id="PS50111"/>
    </source>
</evidence>
<keyword evidence="10" id="KW-1185">Reference proteome</keyword>
<gene>
    <name evidence="9" type="ORF">ACFPK2_03420</name>
</gene>
<keyword evidence="1" id="KW-0145">Chemotaxis</keyword>
<dbReference type="InterPro" id="IPR035965">
    <property type="entry name" value="PAS-like_dom_sf"/>
</dbReference>
<dbReference type="Gene3D" id="1.10.287.950">
    <property type="entry name" value="Methyl-accepting chemotaxis protein"/>
    <property type="match status" value="1"/>
</dbReference>
<dbReference type="SUPFAM" id="SSF55785">
    <property type="entry name" value="PYP-like sensor domain (PAS domain)"/>
    <property type="match status" value="1"/>
</dbReference>
<dbReference type="PRINTS" id="PR00260">
    <property type="entry name" value="CHEMTRNSDUCR"/>
</dbReference>
<evidence type="ECO:0000256" key="1">
    <source>
        <dbReference type="ARBA" id="ARBA00022500"/>
    </source>
</evidence>
<protein>
    <submittedName>
        <fullName evidence="9">Methyl-accepting chemotaxis protein</fullName>
    </submittedName>
</protein>
<dbReference type="InterPro" id="IPR004089">
    <property type="entry name" value="MCPsignal_dom"/>
</dbReference>
<feature type="domain" description="HAMP" evidence="8">
    <location>
        <begin position="268"/>
        <end position="312"/>
    </location>
</feature>
<keyword evidence="5" id="KW-1133">Transmembrane helix</keyword>
<feature type="transmembrane region" description="Helical" evidence="5">
    <location>
        <begin position="17"/>
        <end position="34"/>
    </location>
</feature>
<dbReference type="PROSITE" id="PS50112">
    <property type="entry name" value="PAS"/>
    <property type="match status" value="1"/>
</dbReference>
<keyword evidence="5" id="KW-0472">Membrane</keyword>
<feature type="compositionally biased region" description="Low complexity" evidence="4">
    <location>
        <begin position="578"/>
        <end position="591"/>
    </location>
</feature>
<feature type="region of interest" description="Disordered" evidence="4">
    <location>
        <begin position="578"/>
        <end position="604"/>
    </location>
</feature>
<dbReference type="InterPro" id="IPR051310">
    <property type="entry name" value="MCP_chemotaxis"/>
</dbReference>
<comment type="similarity">
    <text evidence="2">Belongs to the methyl-accepting chemotaxis (MCP) protein family.</text>
</comment>
<reference evidence="10" key="1">
    <citation type="journal article" date="2019" name="Int. J. Syst. Evol. Microbiol.">
        <title>The Global Catalogue of Microorganisms (GCM) 10K type strain sequencing project: providing services to taxonomists for standard genome sequencing and annotation.</title>
        <authorList>
            <consortium name="The Broad Institute Genomics Platform"/>
            <consortium name="The Broad Institute Genome Sequencing Center for Infectious Disease"/>
            <person name="Wu L."/>
            <person name="Ma J."/>
        </authorList>
    </citation>
    <scope>NUCLEOTIDE SEQUENCE [LARGE SCALE GENOMIC DNA]</scope>
    <source>
        <strain evidence="10">CGMCC 1.15643</strain>
    </source>
</reference>
<dbReference type="RefSeq" id="WP_158448374.1">
    <property type="nucleotide sequence ID" value="NZ_JAOAOS010000001.1"/>
</dbReference>
<dbReference type="Proteomes" id="UP001595976">
    <property type="component" value="Unassembled WGS sequence"/>
</dbReference>
<evidence type="ECO:0000256" key="2">
    <source>
        <dbReference type="ARBA" id="ARBA00029447"/>
    </source>
</evidence>
<keyword evidence="3" id="KW-0807">Transducer</keyword>
<feature type="domain" description="PAS" evidence="7">
    <location>
        <begin position="105"/>
        <end position="147"/>
    </location>
</feature>
<proteinExistence type="inferred from homology"/>
<dbReference type="PANTHER" id="PTHR43531">
    <property type="entry name" value="PROTEIN ICFG"/>
    <property type="match status" value="1"/>
</dbReference>
<name>A0ABW0F1D4_9HYPH</name>
<evidence type="ECO:0000259" key="8">
    <source>
        <dbReference type="PROSITE" id="PS50885"/>
    </source>
</evidence>
<dbReference type="Pfam" id="PF13188">
    <property type="entry name" value="PAS_8"/>
    <property type="match status" value="1"/>
</dbReference>
<accession>A0ABW0F1D4</accession>
<dbReference type="InterPro" id="IPR000014">
    <property type="entry name" value="PAS"/>
</dbReference>
<dbReference type="InterPro" id="IPR003660">
    <property type="entry name" value="HAMP_dom"/>
</dbReference>
<dbReference type="PROSITE" id="PS50885">
    <property type="entry name" value="HAMP"/>
    <property type="match status" value="1"/>
</dbReference>
<evidence type="ECO:0000256" key="5">
    <source>
        <dbReference type="SAM" id="Phobius"/>
    </source>
</evidence>
<dbReference type="SUPFAM" id="SSF58104">
    <property type="entry name" value="Methyl-accepting chemotaxis protein (MCP) signaling domain"/>
    <property type="match status" value="1"/>
</dbReference>
<evidence type="ECO:0000256" key="4">
    <source>
        <dbReference type="SAM" id="MobiDB-lite"/>
    </source>
</evidence>
<sequence>MGNALGPLSHLTTSQPLTAAGAALLAGGLGYAAASHGLPAAGIGAVSAVALLGGLAAWGATRPLGPVREALSRLLAGQGDAASARAGGETGLTEALERLHDGVLEAGRIRSALDHAGSKLMICDEEGRVVYVNKALLRFFGEAQEDFRAAFPGCSAKDMLSRVMERVQGEQGYGATGLPVEMALGRRSIRFTLTPVAATGRSEAGTAVEWQELSEALATTAAVKQAVAAALEGDFSQRVAVAAREGALAEVVAGMNQLGAVAEQTFADVADVVGALAQGDLSRRMTGRYRGRLAALQHDFNDALDWLGETVRRIQATAGQAGRVAEEIAAATGDVAARTERSAGALAEAAAVAGRIAASARQSTERSREATALADETMGVAQDGQAVVGQAVDAIERIETSSTRIADIVGVIDEIAFQTNLLALNAAVEAARAGDAGKGFAVVASEVRALAQRSAQAAKDIKGLIATANGQVAEGVRCVRDTGEALGRIVGAVGKVSATVAGIAAEAAGQVTGVEAMGRGVGEIDGGIRQSGALAQRSAEAAGALAGQVAALGELVAGLRTGAAAPVLLEPVRRAPASEFAPASPAASRRGASGGQRLGRRAGS</sequence>
<organism evidence="9 10">
    <name type="scientific">Bosea minatitlanensis</name>
    <dbReference type="NCBI Taxonomy" id="128782"/>
    <lineage>
        <taxon>Bacteria</taxon>
        <taxon>Pseudomonadati</taxon>
        <taxon>Pseudomonadota</taxon>
        <taxon>Alphaproteobacteria</taxon>
        <taxon>Hyphomicrobiales</taxon>
        <taxon>Boseaceae</taxon>
        <taxon>Bosea</taxon>
    </lineage>
</organism>
<comment type="caution">
    <text evidence="9">The sequence shown here is derived from an EMBL/GenBank/DDBJ whole genome shotgun (WGS) entry which is preliminary data.</text>
</comment>
<dbReference type="CDD" id="cd11386">
    <property type="entry name" value="MCP_signal"/>
    <property type="match status" value="1"/>
</dbReference>
<dbReference type="InterPro" id="IPR004090">
    <property type="entry name" value="Chemotax_Me-accpt_rcpt"/>
</dbReference>
<dbReference type="Pfam" id="PF18947">
    <property type="entry name" value="HAMP_2"/>
    <property type="match status" value="1"/>
</dbReference>
<dbReference type="Gene3D" id="3.30.450.20">
    <property type="entry name" value="PAS domain"/>
    <property type="match status" value="1"/>
</dbReference>
<evidence type="ECO:0000313" key="9">
    <source>
        <dbReference type="EMBL" id="MFC5292034.1"/>
    </source>
</evidence>
<dbReference type="Pfam" id="PF00015">
    <property type="entry name" value="MCPsignal"/>
    <property type="match status" value="1"/>
</dbReference>
<evidence type="ECO:0000259" key="7">
    <source>
        <dbReference type="PROSITE" id="PS50112"/>
    </source>
</evidence>
<dbReference type="PANTHER" id="PTHR43531:SF11">
    <property type="entry name" value="METHYL-ACCEPTING CHEMOTAXIS PROTEIN 3"/>
    <property type="match status" value="1"/>
</dbReference>
<feature type="domain" description="Methyl-accepting transducer" evidence="6">
    <location>
        <begin position="317"/>
        <end position="546"/>
    </location>
</feature>
<evidence type="ECO:0000256" key="3">
    <source>
        <dbReference type="PROSITE-ProRule" id="PRU00284"/>
    </source>
</evidence>
<keyword evidence="5" id="KW-0812">Transmembrane</keyword>
<dbReference type="PROSITE" id="PS50111">
    <property type="entry name" value="CHEMOTAXIS_TRANSDUC_2"/>
    <property type="match status" value="1"/>
</dbReference>
<dbReference type="SMART" id="SM00283">
    <property type="entry name" value="MA"/>
    <property type="match status" value="1"/>
</dbReference>
<dbReference type="EMBL" id="JBHSLI010000001">
    <property type="protein sequence ID" value="MFC5292034.1"/>
    <property type="molecule type" value="Genomic_DNA"/>
</dbReference>
<feature type="transmembrane region" description="Helical" evidence="5">
    <location>
        <begin position="41"/>
        <end position="60"/>
    </location>
</feature>